<dbReference type="GO" id="GO:0006730">
    <property type="term" value="P:one-carbon metabolic process"/>
    <property type="evidence" value="ECO:0007669"/>
    <property type="project" value="InterPro"/>
</dbReference>
<evidence type="ECO:0000259" key="7">
    <source>
        <dbReference type="Pfam" id="PF01208"/>
    </source>
</evidence>
<keyword evidence="3 8" id="KW-0808">Transferase</keyword>
<keyword evidence="5" id="KW-0862">Zinc</keyword>
<name>A0A8J7UTJ2_METVO</name>
<dbReference type="EC" id="2.1.1.246" evidence="8"/>
<feature type="domain" description="Uroporphyrinogen decarboxylase (URO-D)" evidence="7">
    <location>
        <begin position="5"/>
        <end position="348"/>
    </location>
</feature>
<dbReference type="GO" id="GO:0032259">
    <property type="term" value="P:methylation"/>
    <property type="evidence" value="ECO:0007669"/>
    <property type="project" value="UniProtKB-KW"/>
</dbReference>
<dbReference type="InterPro" id="IPR052024">
    <property type="entry name" value="Methanogen_methyltrans"/>
</dbReference>
<dbReference type="EMBL" id="JAGGMV010000003">
    <property type="protein sequence ID" value="MBP2201743.1"/>
    <property type="molecule type" value="Genomic_DNA"/>
</dbReference>
<dbReference type="InterPro" id="IPR006360">
    <property type="entry name" value="Mtase_MtaA_CmuA"/>
</dbReference>
<comment type="cofactor">
    <cofactor evidence="1">
        <name>Zn(2+)</name>
        <dbReference type="ChEBI" id="CHEBI:29105"/>
    </cofactor>
</comment>
<keyword evidence="2 8" id="KW-0489">Methyltransferase</keyword>
<dbReference type="OrthoDB" id="124836at2157"/>
<dbReference type="GO" id="GO:0006779">
    <property type="term" value="P:porphyrin-containing compound biosynthetic process"/>
    <property type="evidence" value="ECO:0007669"/>
    <property type="project" value="InterPro"/>
</dbReference>
<evidence type="ECO:0000256" key="1">
    <source>
        <dbReference type="ARBA" id="ARBA00001947"/>
    </source>
</evidence>
<dbReference type="Gene3D" id="3.20.20.210">
    <property type="match status" value="1"/>
</dbReference>
<proteinExistence type="predicted"/>
<dbReference type="PANTHER" id="PTHR47099">
    <property type="entry name" value="METHYLCOBAMIDE:COM METHYLTRANSFERASE MTBA"/>
    <property type="match status" value="1"/>
</dbReference>
<dbReference type="Proteomes" id="UP000740329">
    <property type="component" value="Unassembled WGS sequence"/>
</dbReference>
<dbReference type="Pfam" id="PF01208">
    <property type="entry name" value="URO-D"/>
    <property type="match status" value="1"/>
</dbReference>
<evidence type="ECO:0000256" key="5">
    <source>
        <dbReference type="ARBA" id="ARBA00022833"/>
    </source>
</evidence>
<organism evidence="8 9">
    <name type="scientific">Methanococcus voltae</name>
    <dbReference type="NCBI Taxonomy" id="2188"/>
    <lineage>
        <taxon>Archaea</taxon>
        <taxon>Methanobacteriati</taxon>
        <taxon>Methanobacteriota</taxon>
        <taxon>Methanomada group</taxon>
        <taxon>Methanococci</taxon>
        <taxon>Methanococcales</taxon>
        <taxon>Methanococcaceae</taxon>
        <taxon>Methanococcus</taxon>
    </lineage>
</organism>
<dbReference type="InterPro" id="IPR000257">
    <property type="entry name" value="Uroporphyrinogen_deCOase"/>
</dbReference>
<dbReference type="GO" id="GO:0015948">
    <property type="term" value="P:methanogenesis"/>
    <property type="evidence" value="ECO:0007669"/>
    <property type="project" value="UniProtKB-KW"/>
</dbReference>
<dbReference type="CDD" id="cd03307">
    <property type="entry name" value="Mta_CmuA_like"/>
    <property type="match status" value="1"/>
</dbReference>
<keyword evidence="6" id="KW-0484">Methanogenesis</keyword>
<accession>A0A8J7UTJ2</accession>
<evidence type="ECO:0000256" key="2">
    <source>
        <dbReference type="ARBA" id="ARBA00022603"/>
    </source>
</evidence>
<sequence length="356" mass="39312">MISPKERLKVVLKEKETVDRPPCICPGGMMNMIVKDIMDITNIYWPEAHNDPQKMADLTYGLYKNGGFENVGVPFCMTVEAEAMGAKVKMGTEITEPRVTEYPINSVTEYMNLTEILSTKKDEKDENGNITREQVILDSIKILKNKDKDVPVVANLTGPISVASSLMEPITYYKELRSKPEKVHEYMDFVTDNLIKFGKAQLKAGADVLAISDPSGTGEILGPKMFKEYAMPYLNKLIEETQDYAQTGTIIHICGRLKSIYGEIKTLESDAISFDSITDVKQVVENVPGKAIMGNVSTFALENGNPESIGRMSNACMKFGVDILSPACGIGVRTKLENIQAMVNTAKNSSNSNLKN</sequence>
<dbReference type="AlphaFoldDB" id="A0A8J7UTJ2"/>
<dbReference type="GO" id="GO:0046872">
    <property type="term" value="F:metal ion binding"/>
    <property type="evidence" value="ECO:0007669"/>
    <property type="project" value="UniProtKB-KW"/>
</dbReference>
<dbReference type="GO" id="GO:0004853">
    <property type="term" value="F:uroporphyrinogen decarboxylase activity"/>
    <property type="evidence" value="ECO:0007669"/>
    <property type="project" value="InterPro"/>
</dbReference>
<evidence type="ECO:0000313" key="9">
    <source>
        <dbReference type="Proteomes" id="UP000740329"/>
    </source>
</evidence>
<keyword evidence="4" id="KW-0479">Metal-binding</keyword>
<reference evidence="8" key="1">
    <citation type="submission" date="2021-03" db="EMBL/GenBank/DDBJ databases">
        <title>Genomic Encyclopedia of Type Strains, Phase IV (KMG-V): Genome sequencing to study the core and pangenomes of soil and plant-associated prokaryotes.</title>
        <authorList>
            <person name="Whitman W."/>
        </authorList>
    </citation>
    <scope>NUCLEOTIDE SEQUENCE</scope>
    <source>
        <strain evidence="8">C4</strain>
    </source>
</reference>
<dbReference type="NCBIfam" id="NF004889">
    <property type="entry name" value="PRK06252.1"/>
    <property type="match status" value="1"/>
</dbReference>
<evidence type="ECO:0000313" key="8">
    <source>
        <dbReference type="EMBL" id="MBP2201743.1"/>
    </source>
</evidence>
<protein>
    <submittedName>
        <fullName evidence="8">[methyl-Co(III) methanol-specific corrinoid protein]:coenzyme M methyltransferase</fullName>
        <ecNumber evidence="8">2.1.1.246</ecNumber>
    </submittedName>
</protein>
<dbReference type="InterPro" id="IPR038071">
    <property type="entry name" value="UROD/MetE-like_sf"/>
</dbReference>
<dbReference type="PANTHER" id="PTHR47099:SF1">
    <property type="entry name" value="METHYLCOBAMIDE:COM METHYLTRANSFERASE MTBA"/>
    <property type="match status" value="1"/>
</dbReference>
<dbReference type="SUPFAM" id="SSF51726">
    <property type="entry name" value="UROD/MetE-like"/>
    <property type="match status" value="1"/>
</dbReference>
<comment type="caution">
    <text evidence="8">The sequence shown here is derived from an EMBL/GenBank/DDBJ whole genome shotgun (WGS) entry which is preliminary data.</text>
</comment>
<evidence type="ECO:0000256" key="4">
    <source>
        <dbReference type="ARBA" id="ARBA00022723"/>
    </source>
</evidence>
<gene>
    <name evidence="8" type="ORF">J3E07_001168</name>
</gene>
<evidence type="ECO:0000256" key="6">
    <source>
        <dbReference type="ARBA" id="ARBA00022994"/>
    </source>
</evidence>
<dbReference type="NCBIfam" id="TIGR01463">
    <property type="entry name" value="mtaA_cmuA"/>
    <property type="match status" value="1"/>
</dbReference>
<dbReference type="GO" id="GO:1990088">
    <property type="term" value="F:[methyl-Co(III) methanol-specific corrinoid protein]:coenzyme M methyltransferase"/>
    <property type="evidence" value="ECO:0007669"/>
    <property type="project" value="UniProtKB-EC"/>
</dbReference>
<evidence type="ECO:0000256" key="3">
    <source>
        <dbReference type="ARBA" id="ARBA00022679"/>
    </source>
</evidence>
<dbReference type="RefSeq" id="WP_209591222.1">
    <property type="nucleotide sequence ID" value="NZ_JAGGMU010000003.1"/>
</dbReference>